<dbReference type="KEGG" id="hcu:MUN79_05390"/>
<name>A0A8T9QCT4_9BACT</name>
<gene>
    <name evidence="1" type="ORF">MUN79_05390</name>
</gene>
<dbReference type="Proteomes" id="UP000831796">
    <property type="component" value="Chromosome"/>
</dbReference>
<sequence length="78" mass="8471">MAAQRVSWILCGALLAVGTWSCEKKEAQVVKKAVVYKGPISETTNVLTLISDSAKLQVRLAAPSKRITKARTRSTRKG</sequence>
<dbReference type="RefSeq" id="WP_244676742.1">
    <property type="nucleotide sequence ID" value="NZ_CP095046.1"/>
</dbReference>
<dbReference type="EMBL" id="CP095046">
    <property type="protein sequence ID" value="UOQ73389.1"/>
    <property type="molecule type" value="Genomic_DNA"/>
</dbReference>
<evidence type="ECO:0000313" key="1">
    <source>
        <dbReference type="EMBL" id="UOQ73389.1"/>
    </source>
</evidence>
<keyword evidence="2" id="KW-1185">Reference proteome</keyword>
<proteinExistence type="predicted"/>
<reference evidence="1" key="1">
    <citation type="submission" date="2022-04" db="EMBL/GenBank/DDBJ databases">
        <title>Hymenobacter sp. isolated from the air.</title>
        <authorList>
            <person name="Won M."/>
            <person name="Lee C.-M."/>
            <person name="Woen H.-Y."/>
            <person name="Kwon S.-W."/>
        </authorList>
    </citation>
    <scope>NUCLEOTIDE SEQUENCE</scope>
    <source>
        <strain evidence="1">5116S-3</strain>
    </source>
</reference>
<accession>A0A8T9QCT4</accession>
<organism evidence="1 2">
    <name type="scientific">Hymenobacter cellulosilyticus</name>
    <dbReference type="NCBI Taxonomy" id="2932248"/>
    <lineage>
        <taxon>Bacteria</taxon>
        <taxon>Pseudomonadati</taxon>
        <taxon>Bacteroidota</taxon>
        <taxon>Cytophagia</taxon>
        <taxon>Cytophagales</taxon>
        <taxon>Hymenobacteraceae</taxon>
        <taxon>Hymenobacter</taxon>
    </lineage>
</organism>
<dbReference type="AlphaFoldDB" id="A0A8T9QCT4"/>
<evidence type="ECO:0000313" key="2">
    <source>
        <dbReference type="Proteomes" id="UP000831796"/>
    </source>
</evidence>
<protein>
    <submittedName>
        <fullName evidence="1">Uncharacterized protein</fullName>
    </submittedName>
</protein>